<evidence type="ECO:0000313" key="5">
    <source>
        <dbReference type="Proteomes" id="UP000198923"/>
    </source>
</evidence>
<dbReference type="Pfam" id="PF01557">
    <property type="entry name" value="FAA_hydrolase"/>
    <property type="match status" value="1"/>
</dbReference>
<proteinExistence type="inferred from homology"/>
<keyword evidence="5" id="KW-1185">Reference proteome</keyword>
<dbReference type="GO" id="GO:0046872">
    <property type="term" value="F:metal ion binding"/>
    <property type="evidence" value="ECO:0007669"/>
    <property type="project" value="UniProtKB-KW"/>
</dbReference>
<dbReference type="InterPro" id="IPR036663">
    <property type="entry name" value="Fumarylacetoacetase_C_sf"/>
</dbReference>
<organism evidence="4 5">
    <name type="scientific">Sinosporangium album</name>
    <dbReference type="NCBI Taxonomy" id="504805"/>
    <lineage>
        <taxon>Bacteria</taxon>
        <taxon>Bacillati</taxon>
        <taxon>Actinomycetota</taxon>
        <taxon>Actinomycetes</taxon>
        <taxon>Streptosporangiales</taxon>
        <taxon>Streptosporangiaceae</taxon>
        <taxon>Sinosporangium</taxon>
    </lineage>
</organism>
<dbReference type="EMBL" id="FNCN01000019">
    <property type="protein sequence ID" value="SDH64474.1"/>
    <property type="molecule type" value="Genomic_DNA"/>
</dbReference>
<gene>
    <name evidence="4" type="ORF">SAMN05421505_11996</name>
</gene>
<evidence type="ECO:0000259" key="3">
    <source>
        <dbReference type="Pfam" id="PF01557"/>
    </source>
</evidence>
<keyword evidence="2" id="KW-0479">Metal-binding</keyword>
<dbReference type="Proteomes" id="UP000198923">
    <property type="component" value="Unassembled WGS sequence"/>
</dbReference>
<dbReference type="STRING" id="504805.SAMN05421505_11996"/>
<dbReference type="PANTHER" id="PTHR42796:SF4">
    <property type="entry name" value="FUMARYLACETOACETATE HYDROLASE DOMAIN-CONTAINING PROTEIN 2A"/>
    <property type="match status" value="1"/>
</dbReference>
<dbReference type="PANTHER" id="PTHR42796">
    <property type="entry name" value="FUMARYLACETOACETATE HYDROLASE DOMAIN-CONTAINING PROTEIN 2A-RELATED"/>
    <property type="match status" value="1"/>
</dbReference>
<name>A0A1G8E3K2_9ACTN</name>
<evidence type="ECO:0000313" key="4">
    <source>
        <dbReference type="EMBL" id="SDH64474.1"/>
    </source>
</evidence>
<dbReference type="AlphaFoldDB" id="A0A1G8E3K2"/>
<sequence>MKLIGFLQGNVRYVGALQDDDTVVPIAPIDDFYADSSRYLAEAPSGASVPVAGLTQVPPVPETTRVFCVGLNYLAHAEEANAQVPDYPTVFGRWASTLVCDGESIPVPAIEKGLDWEVELAVIVGETLTDVDGDKAMAGVLGYTVFNDISARDRQFDTTQWTLGKNPDRSGPIGPVVVTADEMESPNGKRLTAKVNGELMQDGNTSDMIFSVSRILSYISQTSSLRPGDVVATGTPSGVGFTRTPPKLLTPGDVIEVEIEGIGVLRNPVTDAAARP</sequence>
<dbReference type="FunFam" id="3.90.850.10:FF:000002">
    <property type="entry name" value="2-hydroxyhepta-2,4-diene-1,7-dioate isomerase"/>
    <property type="match status" value="1"/>
</dbReference>
<evidence type="ECO:0000256" key="2">
    <source>
        <dbReference type="ARBA" id="ARBA00022723"/>
    </source>
</evidence>
<feature type="domain" description="Fumarylacetoacetase-like C-terminal" evidence="3">
    <location>
        <begin position="66"/>
        <end position="269"/>
    </location>
</feature>
<evidence type="ECO:0000256" key="1">
    <source>
        <dbReference type="ARBA" id="ARBA00010211"/>
    </source>
</evidence>
<dbReference type="Gene3D" id="3.90.850.10">
    <property type="entry name" value="Fumarylacetoacetase-like, C-terminal domain"/>
    <property type="match status" value="1"/>
</dbReference>
<dbReference type="InterPro" id="IPR011234">
    <property type="entry name" value="Fumarylacetoacetase-like_C"/>
</dbReference>
<accession>A0A1G8E3K2</accession>
<protein>
    <submittedName>
        <fullName evidence="4">2-keto-4-pentenoate hydratase/2-oxohepta-3-ene-1,7-dioic acid hydratase (Catechol pathway)</fullName>
    </submittedName>
</protein>
<comment type="similarity">
    <text evidence="1">Belongs to the FAH family.</text>
</comment>
<dbReference type="InterPro" id="IPR051121">
    <property type="entry name" value="FAH"/>
</dbReference>
<reference evidence="4 5" key="1">
    <citation type="submission" date="2016-10" db="EMBL/GenBank/DDBJ databases">
        <authorList>
            <person name="de Groot N.N."/>
        </authorList>
    </citation>
    <scope>NUCLEOTIDE SEQUENCE [LARGE SCALE GENOMIC DNA]</scope>
    <source>
        <strain evidence="4 5">CPCC 201354</strain>
    </source>
</reference>
<dbReference type="GO" id="GO:0019752">
    <property type="term" value="P:carboxylic acid metabolic process"/>
    <property type="evidence" value="ECO:0007669"/>
    <property type="project" value="UniProtKB-ARBA"/>
</dbReference>
<dbReference type="RefSeq" id="WP_093172046.1">
    <property type="nucleotide sequence ID" value="NZ_FNCN01000019.1"/>
</dbReference>
<dbReference type="SUPFAM" id="SSF56529">
    <property type="entry name" value="FAH"/>
    <property type="match status" value="1"/>
</dbReference>
<dbReference type="GO" id="GO:0016853">
    <property type="term" value="F:isomerase activity"/>
    <property type="evidence" value="ECO:0007669"/>
    <property type="project" value="UniProtKB-ARBA"/>
</dbReference>
<dbReference type="OrthoDB" id="9805307at2"/>